<gene>
    <name evidence="1" type="ORF">Cvel_28758</name>
</gene>
<accession>A0A0G4HLK5</accession>
<protein>
    <submittedName>
        <fullName evidence="1">Uncharacterized protein</fullName>
    </submittedName>
</protein>
<dbReference type="VEuPathDB" id="CryptoDB:Cvel_28758"/>
<dbReference type="AlphaFoldDB" id="A0A0G4HLK5"/>
<name>A0A0G4HLK5_9ALVE</name>
<sequence length="98" mass="11316">MAAATKDLAKELAGSFRWIRAFQKHKVKPPSKDPLSRYTNFTLQHVWEKYDCQTHLLLREAMVPAIAKNPELLDPDVDHLHLKYLSLYKAQSPAFTPK</sequence>
<evidence type="ECO:0000313" key="1">
    <source>
        <dbReference type="EMBL" id="CEM44974.1"/>
    </source>
</evidence>
<dbReference type="EMBL" id="CDMZ01003063">
    <property type="protein sequence ID" value="CEM44974.1"/>
    <property type="molecule type" value="Genomic_DNA"/>
</dbReference>
<reference evidence="1" key="1">
    <citation type="submission" date="2014-11" db="EMBL/GenBank/DDBJ databases">
        <authorList>
            <person name="Otto D Thomas"/>
            <person name="Naeem Raeece"/>
        </authorList>
    </citation>
    <scope>NUCLEOTIDE SEQUENCE</scope>
</reference>
<proteinExistence type="predicted"/>
<organism evidence="1">
    <name type="scientific">Chromera velia CCMP2878</name>
    <dbReference type="NCBI Taxonomy" id="1169474"/>
    <lineage>
        <taxon>Eukaryota</taxon>
        <taxon>Sar</taxon>
        <taxon>Alveolata</taxon>
        <taxon>Colpodellida</taxon>
        <taxon>Chromeraceae</taxon>
        <taxon>Chromera</taxon>
    </lineage>
</organism>